<dbReference type="CDD" id="cd02012">
    <property type="entry name" value="TPP_TK"/>
    <property type="match status" value="1"/>
</dbReference>
<proteinExistence type="inferred from homology"/>
<name>A0ABY1JBQ0_9BACT</name>
<dbReference type="SUPFAM" id="SSF52518">
    <property type="entry name" value="Thiamin diphosphate-binding fold (THDP-binding)"/>
    <property type="match status" value="1"/>
</dbReference>
<dbReference type="PANTHER" id="PTHR47514:SF1">
    <property type="entry name" value="TRANSKETOLASE N-TERMINAL SECTION-RELATED"/>
    <property type="match status" value="1"/>
</dbReference>
<dbReference type="RefSeq" id="WP_074199194.1">
    <property type="nucleotide sequence ID" value="NZ_FSQZ01000001.1"/>
</dbReference>
<protein>
    <submittedName>
        <fullName evidence="5">Transketolase</fullName>
    </submittedName>
</protein>
<dbReference type="InterPro" id="IPR029061">
    <property type="entry name" value="THDP-binding"/>
</dbReference>
<reference evidence="5 6" key="1">
    <citation type="submission" date="2016-11" db="EMBL/GenBank/DDBJ databases">
        <authorList>
            <person name="Varghese N."/>
            <person name="Submissions S."/>
        </authorList>
    </citation>
    <scope>NUCLEOTIDE SEQUENCE [LARGE SCALE GENOMIC DNA]</scope>
    <source>
        <strain evidence="5 6">DSM 20664</strain>
    </source>
</reference>
<dbReference type="EMBL" id="FSQZ01000001">
    <property type="protein sequence ID" value="SIN64136.1"/>
    <property type="molecule type" value="Genomic_DNA"/>
</dbReference>
<keyword evidence="3" id="KW-0786">Thiamine pyrophosphate</keyword>
<dbReference type="Pfam" id="PF00456">
    <property type="entry name" value="Transketolase_N"/>
    <property type="match status" value="1"/>
</dbReference>
<feature type="domain" description="Transketolase N-terminal" evidence="4">
    <location>
        <begin position="18"/>
        <end position="270"/>
    </location>
</feature>
<dbReference type="PANTHER" id="PTHR47514">
    <property type="entry name" value="TRANSKETOLASE N-TERMINAL SECTION-RELATED"/>
    <property type="match status" value="1"/>
</dbReference>
<evidence type="ECO:0000313" key="5">
    <source>
        <dbReference type="EMBL" id="SIN64136.1"/>
    </source>
</evidence>
<gene>
    <name evidence="5" type="ORF">SAMN05444368_0548</name>
</gene>
<accession>A0ABY1JBQ0</accession>
<comment type="cofactor">
    <cofactor evidence="1">
        <name>thiamine diphosphate</name>
        <dbReference type="ChEBI" id="CHEBI:58937"/>
    </cofactor>
</comment>
<dbReference type="Gene3D" id="3.40.50.970">
    <property type="match status" value="1"/>
</dbReference>
<evidence type="ECO:0000259" key="4">
    <source>
        <dbReference type="Pfam" id="PF00456"/>
    </source>
</evidence>
<evidence type="ECO:0000256" key="2">
    <source>
        <dbReference type="ARBA" id="ARBA00007131"/>
    </source>
</evidence>
<dbReference type="InterPro" id="IPR005474">
    <property type="entry name" value="Transketolase_N"/>
</dbReference>
<keyword evidence="6" id="KW-1185">Reference proteome</keyword>
<dbReference type="Proteomes" id="UP000185093">
    <property type="component" value="Unassembled WGS sequence"/>
</dbReference>
<evidence type="ECO:0000256" key="3">
    <source>
        <dbReference type="ARBA" id="ARBA00023052"/>
    </source>
</evidence>
<evidence type="ECO:0000313" key="6">
    <source>
        <dbReference type="Proteomes" id="UP000185093"/>
    </source>
</evidence>
<organism evidence="5 6">
    <name type="scientific">Acetomicrobium flavidum</name>
    <dbReference type="NCBI Taxonomy" id="49896"/>
    <lineage>
        <taxon>Bacteria</taxon>
        <taxon>Thermotogati</taxon>
        <taxon>Synergistota</taxon>
        <taxon>Synergistia</taxon>
        <taxon>Synergistales</taxon>
        <taxon>Acetomicrobiaceae</taxon>
        <taxon>Acetomicrobium</taxon>
    </lineage>
</organism>
<evidence type="ECO:0000256" key="1">
    <source>
        <dbReference type="ARBA" id="ARBA00001964"/>
    </source>
</evidence>
<sequence>MNALERDLELQLRRIAVEVRKDVLRMISIADSGHLGSSFSCVDILVYLYFHLMKVNPAEPDWMERDRFVLSKGHACPSLYAVLARKGYLEREELWNYRKLGSLLQGHPLYINTLGIDAPSGSLGMGAGISCGMAMALKSLSLDSKVFCLMGDGELQEGSCWEAFMTASHWKLDNLFFVIDRNGQQMEGHTEAIKALEPLKRKLESFGLVCFETDGHDFSLIDEAFAQASLAKGLPKAIIAHTKWGRGITLAENGGIPVKASLSRNEVTMLLDELNRESMALSEEGR</sequence>
<comment type="caution">
    <text evidence="5">The sequence shown here is derived from an EMBL/GenBank/DDBJ whole genome shotgun (WGS) entry which is preliminary data.</text>
</comment>
<comment type="similarity">
    <text evidence="2">Belongs to the transketolase family.</text>
</comment>